<sequence>MKLDWSDFTGKVLNITMNENYGVVYGKENSDHPAFYEIVFKTGKLVGAYDDGLLLEAKREDKTFNIFVPFSSIKCVEIF</sequence>
<dbReference type="OrthoDB" id="9874778at2"/>
<proteinExistence type="predicted"/>
<dbReference type="KEGG" id="mro:MROS_2393"/>
<organism evidence="1 2">
    <name type="scientific">Melioribacter roseus (strain DSM 23840 / JCM 17771 / VKM B-2668 / P3M-2)</name>
    <dbReference type="NCBI Taxonomy" id="1191523"/>
    <lineage>
        <taxon>Bacteria</taxon>
        <taxon>Pseudomonadati</taxon>
        <taxon>Ignavibacteriota</taxon>
        <taxon>Ignavibacteria</taxon>
        <taxon>Ignavibacteriales</taxon>
        <taxon>Melioribacteraceae</taxon>
        <taxon>Melioribacter</taxon>
    </lineage>
</organism>
<dbReference type="RefSeq" id="WP_014857053.1">
    <property type="nucleotide sequence ID" value="NC_018178.1"/>
</dbReference>
<dbReference type="AlphaFoldDB" id="I7A334"/>
<gene>
    <name evidence="1" type="ordered locus">MROS_2393</name>
</gene>
<dbReference type="Proteomes" id="UP000009011">
    <property type="component" value="Chromosome"/>
</dbReference>
<reference evidence="1 2" key="1">
    <citation type="journal article" date="2013" name="PLoS ONE">
        <title>Genomic analysis of Melioribacter roseus, facultatively anaerobic organotrophic bacterium representing a novel deep lineage within Bacteriodetes/Chlorobi group.</title>
        <authorList>
            <person name="Kadnikov V.V."/>
            <person name="Mardanov A.V."/>
            <person name="Podosokorskaya O.A."/>
            <person name="Gavrilov S.N."/>
            <person name="Kublanov I.V."/>
            <person name="Beletsky A.V."/>
            <person name="Bonch-Osmolovskaya E.A."/>
            <person name="Ravin N.V."/>
        </authorList>
    </citation>
    <scope>NUCLEOTIDE SEQUENCE [LARGE SCALE GENOMIC DNA]</scope>
    <source>
        <strain evidence="2">JCM 17771 / P3M-2</strain>
    </source>
</reference>
<keyword evidence="2" id="KW-1185">Reference proteome</keyword>
<name>I7A334_MELRP</name>
<evidence type="ECO:0000313" key="1">
    <source>
        <dbReference type="EMBL" id="AFN75623.1"/>
    </source>
</evidence>
<protein>
    <submittedName>
        <fullName evidence="1">Uncharacterized protein</fullName>
    </submittedName>
</protein>
<evidence type="ECO:0000313" key="2">
    <source>
        <dbReference type="Proteomes" id="UP000009011"/>
    </source>
</evidence>
<dbReference type="EMBL" id="CP003557">
    <property type="protein sequence ID" value="AFN75623.1"/>
    <property type="molecule type" value="Genomic_DNA"/>
</dbReference>
<dbReference type="STRING" id="1191523.MROS_2393"/>
<dbReference type="HOGENOM" id="CLU_2601931_0_0_10"/>
<accession>I7A334</accession>